<dbReference type="Proteomes" id="UP001597169">
    <property type="component" value="Unassembled WGS sequence"/>
</dbReference>
<dbReference type="Gene3D" id="2.40.30.10">
    <property type="entry name" value="Translation factors"/>
    <property type="match status" value="1"/>
</dbReference>
<accession>A0ABW3Q360</accession>
<evidence type="ECO:0000313" key="1">
    <source>
        <dbReference type="EMBL" id="MFD1131192.1"/>
    </source>
</evidence>
<comment type="caution">
    <text evidence="1">The sequence shown here is derived from an EMBL/GenBank/DDBJ whole genome shotgun (WGS) entry which is preliminary data.</text>
</comment>
<protein>
    <submittedName>
        <fullName evidence="1">Uncharacterized protein</fullName>
    </submittedName>
</protein>
<evidence type="ECO:0000313" key="2">
    <source>
        <dbReference type="Proteomes" id="UP001597169"/>
    </source>
</evidence>
<name>A0ABW3Q360_9BACL</name>
<reference evidence="2" key="1">
    <citation type="journal article" date="2019" name="Int. J. Syst. Evol. Microbiol.">
        <title>The Global Catalogue of Microorganisms (GCM) 10K type strain sequencing project: providing services to taxonomists for standard genome sequencing and annotation.</title>
        <authorList>
            <consortium name="The Broad Institute Genomics Platform"/>
            <consortium name="The Broad Institute Genome Sequencing Center for Infectious Disease"/>
            <person name="Wu L."/>
            <person name="Ma J."/>
        </authorList>
    </citation>
    <scope>NUCLEOTIDE SEQUENCE [LARGE SCALE GENOMIC DNA]</scope>
    <source>
        <strain evidence="2">CCUG 53519</strain>
    </source>
</reference>
<keyword evidence="2" id="KW-1185">Reference proteome</keyword>
<dbReference type="EMBL" id="JBHTKX010000007">
    <property type="protein sequence ID" value="MFD1131192.1"/>
    <property type="molecule type" value="Genomic_DNA"/>
</dbReference>
<sequence length="29" mass="3538">MEAARHPLQFIKMKVDQPVAYFDMMRKKK</sequence>
<proteinExistence type="predicted"/>
<organism evidence="1 2">
    <name type="scientific">Paenibacillus provencensis</name>
    <dbReference type="NCBI Taxonomy" id="441151"/>
    <lineage>
        <taxon>Bacteria</taxon>
        <taxon>Bacillati</taxon>
        <taxon>Bacillota</taxon>
        <taxon>Bacilli</taxon>
        <taxon>Bacillales</taxon>
        <taxon>Paenibacillaceae</taxon>
        <taxon>Paenibacillus</taxon>
    </lineage>
</organism>
<dbReference type="RefSeq" id="WP_348272328.1">
    <property type="nucleotide sequence ID" value="NZ_JBHTKX010000007.1"/>
</dbReference>
<gene>
    <name evidence="1" type="ORF">ACFQ3J_24005</name>
</gene>